<dbReference type="SUPFAM" id="SSF52821">
    <property type="entry name" value="Rhodanese/Cell cycle control phosphatase"/>
    <property type="match status" value="1"/>
</dbReference>
<dbReference type="SMART" id="SM00450">
    <property type="entry name" value="RHOD"/>
    <property type="match status" value="1"/>
</dbReference>
<keyword evidence="3" id="KW-1185">Reference proteome</keyword>
<dbReference type="PANTHER" id="PTHR43031:SF17">
    <property type="entry name" value="SULFURTRANSFERASE YTWF-RELATED"/>
    <property type="match status" value="1"/>
</dbReference>
<dbReference type="PANTHER" id="PTHR43031">
    <property type="entry name" value="FAD-DEPENDENT OXIDOREDUCTASE"/>
    <property type="match status" value="1"/>
</dbReference>
<proteinExistence type="predicted"/>
<dbReference type="Gene3D" id="3.40.250.10">
    <property type="entry name" value="Rhodanese-like domain"/>
    <property type="match status" value="1"/>
</dbReference>
<organism evidence="2 3">
    <name type="scientific">Planococcus lenghuensis</name>
    <dbReference type="NCBI Taxonomy" id="2213202"/>
    <lineage>
        <taxon>Bacteria</taxon>
        <taxon>Bacillati</taxon>
        <taxon>Bacillota</taxon>
        <taxon>Bacilli</taxon>
        <taxon>Bacillales</taxon>
        <taxon>Caryophanaceae</taxon>
        <taxon>Planococcus</taxon>
    </lineage>
</organism>
<dbReference type="PROSITE" id="PS50206">
    <property type="entry name" value="RHODANESE_3"/>
    <property type="match status" value="1"/>
</dbReference>
<reference evidence="2 3" key="1">
    <citation type="submission" date="2017-02" db="EMBL/GenBank/DDBJ databases">
        <title>The complete genomic sequence of a novel cold adapted crude oil-degrading bacterium Planococcus qaidamina Y42.</title>
        <authorList>
            <person name="Yang R."/>
        </authorList>
    </citation>
    <scope>NUCLEOTIDE SEQUENCE [LARGE SCALE GENOMIC DNA]</scope>
    <source>
        <strain evidence="2 3">Y42</strain>
    </source>
</reference>
<dbReference type="InterPro" id="IPR036873">
    <property type="entry name" value="Rhodanese-like_dom_sf"/>
</dbReference>
<name>A0A1Q2KZW6_9BACL</name>
<gene>
    <name evidence="2" type="ORF">B0X71_11750</name>
</gene>
<dbReference type="AlphaFoldDB" id="A0A1Q2KZW6"/>
<dbReference type="EMBL" id="CP019640">
    <property type="protein sequence ID" value="AQQ53686.1"/>
    <property type="molecule type" value="Genomic_DNA"/>
</dbReference>
<dbReference type="InterPro" id="IPR001763">
    <property type="entry name" value="Rhodanese-like_dom"/>
</dbReference>
<protein>
    <recommendedName>
        <fullName evidence="1">Rhodanese domain-containing protein</fullName>
    </recommendedName>
</protein>
<dbReference type="Pfam" id="PF00581">
    <property type="entry name" value="Rhodanese"/>
    <property type="match status" value="1"/>
</dbReference>
<evidence type="ECO:0000259" key="1">
    <source>
        <dbReference type="PROSITE" id="PS50206"/>
    </source>
</evidence>
<dbReference type="RefSeq" id="WP_077589584.1">
    <property type="nucleotide sequence ID" value="NZ_CP019640.1"/>
</dbReference>
<accession>A0A1Q2KZW6</accession>
<evidence type="ECO:0000313" key="2">
    <source>
        <dbReference type="EMBL" id="AQQ53686.1"/>
    </source>
</evidence>
<evidence type="ECO:0000313" key="3">
    <source>
        <dbReference type="Proteomes" id="UP000188184"/>
    </source>
</evidence>
<dbReference type="Proteomes" id="UP000188184">
    <property type="component" value="Chromosome"/>
</dbReference>
<dbReference type="KEGG" id="pmar:B0X71_11750"/>
<sequence>MKSVTADELLEQLEAGETVHIIDVREDEEVMYGIIPGAVHIPLGTVPVRTDELETGKSYAIICRSGRRSAQACAYLESEGFDVTNVEGGMLDWNGETITK</sequence>
<dbReference type="InterPro" id="IPR050229">
    <property type="entry name" value="GlpE_sulfurtransferase"/>
</dbReference>
<feature type="domain" description="Rhodanese" evidence="1">
    <location>
        <begin position="15"/>
        <end position="99"/>
    </location>
</feature>
<dbReference type="OrthoDB" id="9800872at2"/>
<dbReference type="CDD" id="cd00158">
    <property type="entry name" value="RHOD"/>
    <property type="match status" value="1"/>
</dbReference>